<evidence type="ECO:0000259" key="2">
    <source>
        <dbReference type="PROSITE" id="PS50222"/>
    </source>
</evidence>
<dbReference type="GO" id="GO:0005509">
    <property type="term" value="F:calcium ion binding"/>
    <property type="evidence" value="ECO:0007669"/>
    <property type="project" value="InterPro"/>
</dbReference>
<dbReference type="PROSITE" id="PS50222">
    <property type="entry name" value="EF_HAND_2"/>
    <property type="match status" value="1"/>
</dbReference>
<name>A0A8S9XR04_APOLU</name>
<dbReference type="InterPro" id="IPR011992">
    <property type="entry name" value="EF-hand-dom_pair"/>
</dbReference>
<dbReference type="PANTHER" id="PTHR20875:SF0">
    <property type="entry name" value="GH12158P"/>
    <property type="match status" value="1"/>
</dbReference>
<dbReference type="SUPFAM" id="SSF47473">
    <property type="entry name" value="EF-hand"/>
    <property type="match status" value="2"/>
</dbReference>
<evidence type="ECO:0000313" key="3">
    <source>
        <dbReference type="EMBL" id="KAF6211019.1"/>
    </source>
</evidence>
<dbReference type="Gene3D" id="1.10.238.10">
    <property type="entry name" value="EF-hand"/>
    <property type="match status" value="1"/>
</dbReference>
<feature type="region of interest" description="Disordered" evidence="1">
    <location>
        <begin position="75"/>
        <end position="97"/>
    </location>
</feature>
<feature type="domain" description="EF-hand" evidence="2">
    <location>
        <begin position="242"/>
        <end position="270"/>
    </location>
</feature>
<evidence type="ECO:0000256" key="1">
    <source>
        <dbReference type="SAM" id="MobiDB-lite"/>
    </source>
</evidence>
<dbReference type="EMBL" id="WIXP02000005">
    <property type="protein sequence ID" value="KAF6211019.1"/>
    <property type="molecule type" value="Genomic_DNA"/>
</dbReference>
<dbReference type="AlphaFoldDB" id="A0A8S9XR04"/>
<accession>A0A8S9XR04</accession>
<dbReference type="OrthoDB" id="6596455at2759"/>
<sequence length="317" mass="36621">MCTAHHEIDVGSGFVGRERRGTVTEKIFEIAMNIMGFFFSQKEMAMIRGKYADSGGLINYEKLVGDMEVHSDLSHMDELSKKEAQRQKAEDDEKDKEQFRRETNIVEVCAKIKKLLICNKKKMSDLIGQRDPEGRGLVTWETFRACCDEAGLDLTDQELKTVHHVFKSEENPVLIEYPLFTRVVDEHSVMTCLVRLPLKQEMQQRREPKPPLQHDFVNFEDRICISQAMKILCKHITLGHIDMFKALDTQGRGYVNRSQFLQLLHKLGVLHLVTMRQIDSLTRGFGHSENHDYVLDYTAWLKAIDIVFCTEKAAMKL</sequence>
<reference evidence="3" key="1">
    <citation type="journal article" date="2021" name="Mol. Ecol. Resour.">
        <title>Apolygus lucorum genome provides insights into omnivorousness and mesophyll feeding.</title>
        <authorList>
            <person name="Liu Y."/>
            <person name="Liu H."/>
            <person name="Wang H."/>
            <person name="Huang T."/>
            <person name="Liu B."/>
            <person name="Yang B."/>
            <person name="Yin L."/>
            <person name="Li B."/>
            <person name="Zhang Y."/>
            <person name="Zhang S."/>
            <person name="Jiang F."/>
            <person name="Zhang X."/>
            <person name="Ren Y."/>
            <person name="Wang B."/>
            <person name="Wang S."/>
            <person name="Lu Y."/>
            <person name="Wu K."/>
            <person name="Fan W."/>
            <person name="Wang G."/>
        </authorList>
    </citation>
    <scope>NUCLEOTIDE SEQUENCE</scope>
    <source>
        <strain evidence="3">12Hb</strain>
    </source>
</reference>
<comment type="caution">
    <text evidence="3">The sequence shown here is derived from an EMBL/GenBank/DDBJ whole genome shotgun (WGS) entry which is preliminary data.</text>
</comment>
<proteinExistence type="predicted"/>
<dbReference type="Proteomes" id="UP000466442">
    <property type="component" value="Linkage Group LG5"/>
</dbReference>
<dbReference type="InterPro" id="IPR002048">
    <property type="entry name" value="EF_hand_dom"/>
</dbReference>
<dbReference type="PANTHER" id="PTHR20875">
    <property type="entry name" value="EF-HAND CALCIUM-BINDING DOMAIN-CONTAINING PROTEIN 6-RELATED"/>
    <property type="match status" value="1"/>
</dbReference>
<keyword evidence="4" id="KW-1185">Reference proteome</keyword>
<evidence type="ECO:0000313" key="4">
    <source>
        <dbReference type="Proteomes" id="UP000466442"/>
    </source>
</evidence>
<dbReference type="InterPro" id="IPR052603">
    <property type="entry name" value="EFCB6"/>
</dbReference>
<protein>
    <recommendedName>
        <fullName evidence="2">EF-hand domain-containing protein</fullName>
    </recommendedName>
</protein>
<gene>
    <name evidence="3" type="ORF">GE061_014132</name>
</gene>
<organism evidence="3 4">
    <name type="scientific">Apolygus lucorum</name>
    <name type="common">Small green plant bug</name>
    <name type="synonym">Lygocoris lucorum</name>
    <dbReference type="NCBI Taxonomy" id="248454"/>
    <lineage>
        <taxon>Eukaryota</taxon>
        <taxon>Metazoa</taxon>
        <taxon>Ecdysozoa</taxon>
        <taxon>Arthropoda</taxon>
        <taxon>Hexapoda</taxon>
        <taxon>Insecta</taxon>
        <taxon>Pterygota</taxon>
        <taxon>Neoptera</taxon>
        <taxon>Paraneoptera</taxon>
        <taxon>Hemiptera</taxon>
        <taxon>Heteroptera</taxon>
        <taxon>Panheteroptera</taxon>
        <taxon>Cimicomorpha</taxon>
        <taxon>Miridae</taxon>
        <taxon>Mirini</taxon>
        <taxon>Apolygus</taxon>
    </lineage>
</organism>